<feature type="repeat" description="TPR" evidence="8">
    <location>
        <begin position="635"/>
        <end position="668"/>
    </location>
</feature>
<gene>
    <name evidence="11" type="ORF">IZO911_LOCUS27433</name>
    <name evidence="12" type="ORF">KXQ929_LOCUS28926</name>
</gene>
<evidence type="ECO:0000256" key="5">
    <source>
        <dbReference type="ARBA" id="ARBA00022737"/>
    </source>
</evidence>
<keyword evidence="9" id="KW-0521">NADP</keyword>
<feature type="repeat" description="TPR" evidence="8">
    <location>
        <begin position="719"/>
        <end position="752"/>
    </location>
</feature>
<organism evidence="11 13">
    <name type="scientific">Adineta steineri</name>
    <dbReference type="NCBI Taxonomy" id="433720"/>
    <lineage>
        <taxon>Eukaryota</taxon>
        <taxon>Metazoa</taxon>
        <taxon>Spiralia</taxon>
        <taxon>Gnathifera</taxon>
        <taxon>Rotifera</taxon>
        <taxon>Eurotatoria</taxon>
        <taxon>Bdelloidea</taxon>
        <taxon>Adinetida</taxon>
        <taxon>Adinetidae</taxon>
        <taxon>Adineta</taxon>
    </lineage>
</organism>
<comment type="caution">
    <text evidence="11">The sequence shown here is derived from an EMBL/GenBank/DDBJ whole genome shotgun (WGS) entry which is preliminary data.</text>
</comment>
<reference evidence="11" key="1">
    <citation type="submission" date="2021-02" db="EMBL/GenBank/DDBJ databases">
        <authorList>
            <person name="Nowell W R."/>
        </authorList>
    </citation>
    <scope>NUCLEOTIDE SEQUENCE</scope>
</reference>
<evidence type="ECO:0000313" key="12">
    <source>
        <dbReference type="EMBL" id="CAF4008535.1"/>
    </source>
</evidence>
<dbReference type="PRINTS" id="PR00381">
    <property type="entry name" value="KINESINLIGHT"/>
</dbReference>
<dbReference type="EMBL" id="CAJOBB010002922">
    <property type="protein sequence ID" value="CAF4008535.1"/>
    <property type="molecule type" value="Genomic_DNA"/>
</dbReference>
<feature type="repeat" description="TPR" evidence="8">
    <location>
        <begin position="761"/>
        <end position="794"/>
    </location>
</feature>
<evidence type="ECO:0000256" key="1">
    <source>
        <dbReference type="ARBA" id="ARBA00009558"/>
    </source>
</evidence>
<dbReference type="Proteomes" id="UP000663860">
    <property type="component" value="Unassembled WGS sequence"/>
</dbReference>
<dbReference type="PROSITE" id="PS50293">
    <property type="entry name" value="TPR_REGION"/>
    <property type="match status" value="4"/>
</dbReference>
<dbReference type="Gene3D" id="1.25.40.10">
    <property type="entry name" value="Tetratricopeptide repeat domain"/>
    <property type="match status" value="3"/>
</dbReference>
<dbReference type="EC" id="2.4.2.31" evidence="9"/>
<evidence type="ECO:0000256" key="9">
    <source>
        <dbReference type="RuleBase" id="RU361228"/>
    </source>
</evidence>
<dbReference type="GO" id="GO:0016779">
    <property type="term" value="F:nucleotidyltransferase activity"/>
    <property type="evidence" value="ECO:0007669"/>
    <property type="project" value="UniProtKB-KW"/>
</dbReference>
<evidence type="ECO:0000256" key="2">
    <source>
        <dbReference type="ARBA" id="ARBA00022676"/>
    </source>
</evidence>
<keyword evidence="9" id="KW-0520">NAD</keyword>
<dbReference type="Proteomes" id="UP000663868">
    <property type="component" value="Unassembled WGS sequence"/>
</dbReference>
<keyword evidence="3 9" id="KW-0808">Transferase</keyword>
<name>A0A814UW24_9BILA</name>
<evidence type="ECO:0000256" key="6">
    <source>
        <dbReference type="ARBA" id="ARBA00022803"/>
    </source>
</evidence>
<evidence type="ECO:0000256" key="8">
    <source>
        <dbReference type="PROSITE-ProRule" id="PRU00339"/>
    </source>
</evidence>
<feature type="region of interest" description="Disordered" evidence="10">
    <location>
        <begin position="1"/>
        <end position="21"/>
    </location>
</feature>
<evidence type="ECO:0000256" key="4">
    <source>
        <dbReference type="ARBA" id="ARBA00022695"/>
    </source>
</evidence>
<accession>A0A814UW24</accession>
<proteinExistence type="inferred from homology"/>
<dbReference type="PANTHER" id="PTHR45641">
    <property type="entry name" value="TETRATRICOPEPTIDE REPEAT PROTEIN (AFU_ORTHOLOGUE AFUA_6G03870)"/>
    <property type="match status" value="1"/>
</dbReference>
<dbReference type="InterPro" id="IPR000768">
    <property type="entry name" value="ART"/>
</dbReference>
<dbReference type="Pfam" id="PF01129">
    <property type="entry name" value="ART"/>
    <property type="match status" value="1"/>
</dbReference>
<dbReference type="GO" id="GO:0106274">
    <property type="term" value="F:NAD+-protein-arginine ADP-ribosyltransferase activity"/>
    <property type="evidence" value="ECO:0007669"/>
    <property type="project" value="UniProtKB-EC"/>
</dbReference>
<keyword evidence="2 9" id="KW-0328">Glycosyltransferase</keyword>
<feature type="repeat" description="TPR" evidence="8">
    <location>
        <begin position="551"/>
        <end position="584"/>
    </location>
</feature>
<dbReference type="Pfam" id="PF13374">
    <property type="entry name" value="TPR_10"/>
    <property type="match status" value="2"/>
</dbReference>
<dbReference type="InterPro" id="IPR011990">
    <property type="entry name" value="TPR-like_helical_dom_sf"/>
</dbReference>
<feature type="repeat" description="TPR" evidence="8">
    <location>
        <begin position="677"/>
        <end position="710"/>
    </location>
</feature>
<dbReference type="SMART" id="SM00028">
    <property type="entry name" value="TPR"/>
    <property type="match status" value="9"/>
</dbReference>
<keyword evidence="5" id="KW-0677">Repeat</keyword>
<feature type="repeat" description="TPR" evidence="8">
    <location>
        <begin position="509"/>
        <end position="542"/>
    </location>
</feature>
<keyword evidence="4" id="KW-0548">Nucleotidyltransferase</keyword>
<dbReference type="PROSITE" id="PS50005">
    <property type="entry name" value="TPR"/>
    <property type="match status" value="8"/>
</dbReference>
<evidence type="ECO:0000256" key="3">
    <source>
        <dbReference type="ARBA" id="ARBA00022679"/>
    </source>
</evidence>
<dbReference type="PANTHER" id="PTHR45641:SF1">
    <property type="entry name" value="AAA+ ATPASE DOMAIN-CONTAINING PROTEIN"/>
    <property type="match status" value="1"/>
</dbReference>
<evidence type="ECO:0000256" key="7">
    <source>
        <dbReference type="ARBA" id="ARBA00047597"/>
    </source>
</evidence>
<sequence>MSGSGSNQEASSSSSSNAFMNSNNTTTISSDVIQLQRRMVRNYSLIWLDECMDETNKVFQNNLAQSQTITDNVKVFKQRDECIDFVSDTQSIKSFLILENTMAQQIMPLINDIPELDSVYIFSNIKSLHEEWTTEWRKIKSVHTNIEDLCKALQLDIKKCNRDSIAMSFVTVNDMESTDNLNQLEPTFMYTQIFKENLLNMEHNQQAIKEFITYCRNNDCGSKIIIDRFEKQYHPESAIWWYTSTPFIYCMLNDSLRFMEGSTIINMGFFIHDLHQQIQQLHQQQLNNYHYQSFIVYRGQGLSKANFEKLQKNKSSLIAFNNFLSTSMEQSVSLAFARSASETAGMVGVLFKMLIDPRVRSVPFASIKAISCFEDEDEILFSMHTVFRVGAIEQIENENQLYQVKLQLTSDDDGQLRLLTDRIREEADGSTGWKRLGKLLLKIGQPNKAEELYSTLLEQTSDESEKAIYYIPLGLAHSDQGNYEKAIWYYEQGLEICQKTLPSNHLNFAALYNNIGLAYDDMGEYSKALSSHEKTLEIQQKTLPSNHPDFAASYNNIGGVYRSMREYSKALSFFEKALEIKQKTLPSNHPSLAASYGNIGLVYNNMGEYSKALSFDEKALEIQQKTLPSNHPDLATSYNNIGLVYRSMEEYSKALSFFEKALEIKQKILHSNHPSLATSYNNIGNVYSKMEEYSKALSFYEQALEIQQNTFPSNHPSLAASCNNIGLVYNNMGEYSKALSSHEKALEIEQKTLPSSHPNFAASYNNIGGVFYNMKDYPKTLLYFERALDIWQRALPPTHPYIKTVKKNIKAVKKNL</sequence>
<evidence type="ECO:0000313" key="13">
    <source>
        <dbReference type="Proteomes" id="UP000663860"/>
    </source>
</evidence>
<evidence type="ECO:0000256" key="10">
    <source>
        <dbReference type="SAM" id="MobiDB-lite"/>
    </source>
</evidence>
<dbReference type="SUPFAM" id="SSF56399">
    <property type="entry name" value="ADP-ribosylation"/>
    <property type="match status" value="1"/>
</dbReference>
<dbReference type="Gene3D" id="3.90.176.10">
    <property type="entry name" value="Toxin ADP-ribosyltransferase, Chain A, domain 1"/>
    <property type="match status" value="1"/>
</dbReference>
<dbReference type="Pfam" id="PF13181">
    <property type="entry name" value="TPR_8"/>
    <property type="match status" value="1"/>
</dbReference>
<dbReference type="EMBL" id="CAJNOE010000372">
    <property type="protein sequence ID" value="CAF1180482.1"/>
    <property type="molecule type" value="Genomic_DNA"/>
</dbReference>
<dbReference type="PROSITE" id="PS51996">
    <property type="entry name" value="TR_MART"/>
    <property type="match status" value="1"/>
</dbReference>
<keyword evidence="6 8" id="KW-0802">TPR repeat</keyword>
<dbReference type="InterPro" id="IPR019734">
    <property type="entry name" value="TPR_rpt"/>
</dbReference>
<comment type="similarity">
    <text evidence="1 9">Belongs to the Arg-specific ADP-ribosyltransferase family.</text>
</comment>
<feature type="repeat" description="TPR" evidence="8">
    <location>
        <begin position="467"/>
        <end position="500"/>
    </location>
</feature>
<comment type="catalytic activity">
    <reaction evidence="7 9">
        <text>L-arginyl-[protein] + NAD(+) = N(omega)-(ADP-D-ribosyl)-L-arginyl-[protein] + nicotinamide + H(+)</text>
        <dbReference type="Rhea" id="RHEA:19149"/>
        <dbReference type="Rhea" id="RHEA-COMP:10532"/>
        <dbReference type="Rhea" id="RHEA-COMP:15087"/>
        <dbReference type="ChEBI" id="CHEBI:15378"/>
        <dbReference type="ChEBI" id="CHEBI:17154"/>
        <dbReference type="ChEBI" id="CHEBI:29965"/>
        <dbReference type="ChEBI" id="CHEBI:57540"/>
        <dbReference type="ChEBI" id="CHEBI:142554"/>
        <dbReference type="EC" id="2.4.2.31"/>
    </reaction>
</comment>
<dbReference type="Pfam" id="PF13424">
    <property type="entry name" value="TPR_12"/>
    <property type="match status" value="3"/>
</dbReference>
<protein>
    <recommendedName>
        <fullName evidence="9">NAD(P)(+)--arginine ADP-ribosyltransferase</fullName>
        <ecNumber evidence="9">2.4.2.31</ecNumber>
    </recommendedName>
    <alternativeName>
        <fullName evidence="9">Mono(ADP-ribosyl)transferase</fullName>
    </alternativeName>
</protein>
<dbReference type="SUPFAM" id="SSF48452">
    <property type="entry name" value="TPR-like"/>
    <property type="match status" value="2"/>
</dbReference>
<evidence type="ECO:0000313" key="11">
    <source>
        <dbReference type="EMBL" id="CAF1180482.1"/>
    </source>
</evidence>
<dbReference type="AlphaFoldDB" id="A0A814UW24"/>
<feature type="repeat" description="TPR" evidence="8">
    <location>
        <begin position="593"/>
        <end position="626"/>
    </location>
</feature>